<dbReference type="AlphaFoldDB" id="A0A3D8SHA8"/>
<dbReference type="PANTHER" id="PTHR43736:SF1">
    <property type="entry name" value="DIHYDRONEOPTERIN TRIPHOSPHATE DIPHOSPHATASE"/>
    <property type="match status" value="1"/>
</dbReference>
<proteinExistence type="predicted"/>
<dbReference type="Proteomes" id="UP000256328">
    <property type="component" value="Unassembled WGS sequence"/>
</dbReference>
<evidence type="ECO:0000259" key="1">
    <source>
        <dbReference type="PROSITE" id="PS51462"/>
    </source>
</evidence>
<evidence type="ECO:0000313" key="3">
    <source>
        <dbReference type="Proteomes" id="UP000256328"/>
    </source>
</evidence>
<sequence>MASQSPIGDRSYGVVAIRYNPSINKATKVTWPTRTTSQVLLIQQKTIAGPPTHPPFWCFPKGHAEASDASLEETAIRELREETGLQLSLDDLILREENFRETYVTPSRTAGKVVRYFVAVVKGEEAERELTLQEKEVAGARWCSWEEAEEMIRFEECREMFREIVKCLDQRESLI</sequence>
<keyword evidence="3" id="KW-1185">Reference proteome</keyword>
<dbReference type="InterPro" id="IPR015797">
    <property type="entry name" value="NUDIX_hydrolase-like_dom_sf"/>
</dbReference>
<organism evidence="2 3">
    <name type="scientific">Coleophoma crateriformis</name>
    <dbReference type="NCBI Taxonomy" id="565419"/>
    <lineage>
        <taxon>Eukaryota</taxon>
        <taxon>Fungi</taxon>
        <taxon>Dikarya</taxon>
        <taxon>Ascomycota</taxon>
        <taxon>Pezizomycotina</taxon>
        <taxon>Leotiomycetes</taxon>
        <taxon>Helotiales</taxon>
        <taxon>Dermateaceae</taxon>
        <taxon>Coleophoma</taxon>
    </lineage>
</organism>
<dbReference type="PROSITE" id="PS51462">
    <property type="entry name" value="NUDIX"/>
    <property type="match status" value="1"/>
</dbReference>
<protein>
    <recommendedName>
        <fullName evidence="1">Nudix hydrolase domain-containing protein</fullName>
    </recommendedName>
</protein>
<dbReference type="OrthoDB" id="276276at2759"/>
<dbReference type="PANTHER" id="PTHR43736">
    <property type="entry name" value="ADP-RIBOSE PYROPHOSPHATASE"/>
    <property type="match status" value="1"/>
</dbReference>
<accession>A0A3D8SHA8</accession>
<feature type="domain" description="Nudix hydrolase" evidence="1">
    <location>
        <begin position="9"/>
        <end position="165"/>
    </location>
</feature>
<dbReference type="SUPFAM" id="SSF55811">
    <property type="entry name" value="Nudix"/>
    <property type="match status" value="1"/>
</dbReference>
<dbReference type="Pfam" id="PF00293">
    <property type="entry name" value="NUDIX"/>
    <property type="match status" value="1"/>
</dbReference>
<gene>
    <name evidence="2" type="ORF">BP5796_03886</name>
</gene>
<dbReference type="InterPro" id="IPR000086">
    <property type="entry name" value="NUDIX_hydrolase_dom"/>
</dbReference>
<comment type="caution">
    <text evidence="2">The sequence shown here is derived from an EMBL/GenBank/DDBJ whole genome shotgun (WGS) entry which is preliminary data.</text>
</comment>
<dbReference type="Gene3D" id="3.90.79.10">
    <property type="entry name" value="Nucleoside Triphosphate Pyrophosphohydrolase"/>
    <property type="match status" value="1"/>
</dbReference>
<reference evidence="2 3" key="1">
    <citation type="journal article" date="2018" name="IMA Fungus">
        <title>IMA Genome-F 9: Draft genome sequence of Annulohypoxylon stygium, Aspergillus mulundensis, Berkeleyomyces basicola (syn. Thielaviopsis basicola), Ceratocystis smalleyi, two Cercospora beticola strains, Coleophoma cylindrospora, Fusarium fracticaudum, Phialophora cf. hyalina, and Morchella septimelata.</title>
        <authorList>
            <person name="Wingfield B.D."/>
            <person name="Bills G.F."/>
            <person name="Dong Y."/>
            <person name="Huang W."/>
            <person name="Nel W.J."/>
            <person name="Swalarsk-Parry B.S."/>
            <person name="Vaghefi N."/>
            <person name="Wilken P.M."/>
            <person name="An Z."/>
            <person name="de Beer Z.W."/>
            <person name="De Vos L."/>
            <person name="Chen L."/>
            <person name="Duong T.A."/>
            <person name="Gao Y."/>
            <person name="Hammerbacher A."/>
            <person name="Kikkert J.R."/>
            <person name="Li Y."/>
            <person name="Li H."/>
            <person name="Li K."/>
            <person name="Li Q."/>
            <person name="Liu X."/>
            <person name="Ma X."/>
            <person name="Naidoo K."/>
            <person name="Pethybridge S.J."/>
            <person name="Sun J."/>
            <person name="Steenkamp E.T."/>
            <person name="van der Nest M.A."/>
            <person name="van Wyk S."/>
            <person name="Wingfield M.J."/>
            <person name="Xiong C."/>
            <person name="Yue Q."/>
            <person name="Zhang X."/>
        </authorList>
    </citation>
    <scope>NUCLEOTIDE SEQUENCE [LARGE SCALE GENOMIC DNA]</scope>
    <source>
        <strain evidence="2 3">BP5796</strain>
    </source>
</reference>
<evidence type="ECO:0000313" key="2">
    <source>
        <dbReference type="EMBL" id="RDW85561.1"/>
    </source>
</evidence>
<dbReference type="EMBL" id="PDLN01000005">
    <property type="protein sequence ID" value="RDW85561.1"/>
    <property type="molecule type" value="Genomic_DNA"/>
</dbReference>
<name>A0A3D8SHA8_9HELO</name>